<gene>
    <name evidence="2" type="ORF">MNBD_GAMMA07-1787</name>
</gene>
<sequence length="138" mass="15117">MKNILCVLSLTLLLLGGTSAKSINTVKVEVLTKTNLSWDGKELPAYEKGKPEISILKIIIPPGENVPLHKHPVINAGVLLREKLTVVTDDNTMLYLKAGDTIVEVVNKWHYGKNESKAPAEIIVFYAGIKGKSLSIKK</sequence>
<proteinExistence type="predicted"/>
<reference evidence="2" key="1">
    <citation type="submission" date="2018-06" db="EMBL/GenBank/DDBJ databases">
        <authorList>
            <person name="Zhirakovskaya E."/>
        </authorList>
    </citation>
    <scope>NUCLEOTIDE SEQUENCE</scope>
</reference>
<dbReference type="InterPro" id="IPR014710">
    <property type="entry name" value="RmlC-like_jellyroll"/>
</dbReference>
<dbReference type="AlphaFoldDB" id="A0A3B0WLD5"/>
<dbReference type="Gene3D" id="2.60.120.10">
    <property type="entry name" value="Jelly Rolls"/>
    <property type="match status" value="1"/>
</dbReference>
<dbReference type="EMBL" id="UOFF01000283">
    <property type="protein sequence ID" value="VAW56808.1"/>
    <property type="molecule type" value="Genomic_DNA"/>
</dbReference>
<evidence type="ECO:0000259" key="1">
    <source>
        <dbReference type="Pfam" id="PF07883"/>
    </source>
</evidence>
<name>A0A3B0WLD5_9ZZZZ</name>
<dbReference type="InterPro" id="IPR013096">
    <property type="entry name" value="Cupin_2"/>
</dbReference>
<dbReference type="PANTHER" id="PTHR36156">
    <property type="entry name" value="SLR2101 PROTEIN"/>
    <property type="match status" value="1"/>
</dbReference>
<dbReference type="SUPFAM" id="SSF51182">
    <property type="entry name" value="RmlC-like cupins"/>
    <property type="match status" value="1"/>
</dbReference>
<dbReference type="Pfam" id="PF07883">
    <property type="entry name" value="Cupin_2"/>
    <property type="match status" value="1"/>
</dbReference>
<accession>A0A3B0WLD5</accession>
<protein>
    <recommendedName>
        <fullName evidence="1">Cupin type-2 domain-containing protein</fullName>
    </recommendedName>
</protein>
<dbReference type="InterPro" id="IPR047142">
    <property type="entry name" value="OryJ/VirC-like"/>
</dbReference>
<evidence type="ECO:0000313" key="2">
    <source>
        <dbReference type="EMBL" id="VAW56808.1"/>
    </source>
</evidence>
<organism evidence="2">
    <name type="scientific">hydrothermal vent metagenome</name>
    <dbReference type="NCBI Taxonomy" id="652676"/>
    <lineage>
        <taxon>unclassified sequences</taxon>
        <taxon>metagenomes</taxon>
        <taxon>ecological metagenomes</taxon>
    </lineage>
</organism>
<feature type="domain" description="Cupin type-2" evidence="1">
    <location>
        <begin position="58"/>
        <end position="126"/>
    </location>
</feature>
<dbReference type="InterPro" id="IPR011051">
    <property type="entry name" value="RmlC_Cupin_sf"/>
</dbReference>
<dbReference type="CDD" id="cd02236">
    <property type="entry name" value="cupin_CV2614-like"/>
    <property type="match status" value="1"/>
</dbReference>
<dbReference type="PANTHER" id="PTHR36156:SF2">
    <property type="entry name" value="CUPIN TYPE-2 DOMAIN-CONTAINING PROTEIN"/>
    <property type="match status" value="1"/>
</dbReference>